<feature type="domain" description="Isochorismatase-like" evidence="2">
    <location>
        <begin position="22"/>
        <end position="167"/>
    </location>
</feature>
<proteinExistence type="inferred from homology"/>
<dbReference type="AlphaFoldDB" id="A0AAJ0CG74"/>
<dbReference type="EMBL" id="JASWJB010000264">
    <property type="protein sequence ID" value="KAK2592478.1"/>
    <property type="molecule type" value="Genomic_DNA"/>
</dbReference>
<protein>
    <recommendedName>
        <fullName evidence="2">Isochorismatase-like domain-containing protein</fullName>
    </recommendedName>
</protein>
<evidence type="ECO:0000313" key="4">
    <source>
        <dbReference type="Proteomes" id="UP001251528"/>
    </source>
</evidence>
<dbReference type="PANTHER" id="PTHR14119">
    <property type="entry name" value="HYDROLASE"/>
    <property type="match status" value="1"/>
</dbReference>
<dbReference type="SUPFAM" id="SSF52499">
    <property type="entry name" value="Isochorismatase-like hydrolases"/>
    <property type="match status" value="1"/>
</dbReference>
<dbReference type="InterPro" id="IPR000868">
    <property type="entry name" value="Isochorismatase-like_dom"/>
</dbReference>
<gene>
    <name evidence="3" type="ORF">QQS21_009823</name>
</gene>
<dbReference type="InterPro" id="IPR036380">
    <property type="entry name" value="Isochorismatase-like_sf"/>
</dbReference>
<keyword evidence="4" id="KW-1185">Reference proteome</keyword>
<sequence>MAGARDAHANADAHELRFKNPAIFVCDMQEKFRTAIYEFDSIVATTTKLLNFARAVDIPIHATTQSVAKLGPTVPSLASFLVSTPHDKTKFSMMIPPLVEALAPQSRVALVGIESHICITQTALDLRDQGHTPYVIADAVSSCNKTEVIIALDRLRSEPGVIVTSSESWMYECMGDASNPAFRSLIGVVKGAVADTKKILELLPPNPKI</sequence>
<evidence type="ECO:0000259" key="2">
    <source>
        <dbReference type="Pfam" id="PF00857"/>
    </source>
</evidence>
<comment type="similarity">
    <text evidence="1">Belongs to the isochorismatase family.</text>
</comment>
<accession>A0AAJ0CG74</accession>
<dbReference type="Pfam" id="PF00857">
    <property type="entry name" value="Isochorismatase"/>
    <property type="match status" value="1"/>
</dbReference>
<reference evidence="3" key="1">
    <citation type="submission" date="2023-06" db="EMBL/GenBank/DDBJ databases">
        <title>Conoideocrella luteorostrata (Hypocreales: Clavicipitaceae), a potential biocontrol fungus for elongate hemlock scale in United States Christmas tree production areas.</title>
        <authorList>
            <person name="Barrett H."/>
            <person name="Lovett B."/>
            <person name="Macias A.M."/>
            <person name="Stajich J.E."/>
            <person name="Kasson M.T."/>
        </authorList>
    </citation>
    <scope>NUCLEOTIDE SEQUENCE</scope>
    <source>
        <strain evidence="3">ARSEF 14590</strain>
    </source>
</reference>
<evidence type="ECO:0000313" key="3">
    <source>
        <dbReference type="EMBL" id="KAK2592478.1"/>
    </source>
</evidence>
<comment type="caution">
    <text evidence="3">The sequence shown here is derived from an EMBL/GenBank/DDBJ whole genome shotgun (WGS) entry which is preliminary data.</text>
</comment>
<dbReference type="Proteomes" id="UP001251528">
    <property type="component" value="Unassembled WGS sequence"/>
</dbReference>
<organism evidence="3 4">
    <name type="scientific">Conoideocrella luteorostrata</name>
    <dbReference type="NCBI Taxonomy" id="1105319"/>
    <lineage>
        <taxon>Eukaryota</taxon>
        <taxon>Fungi</taxon>
        <taxon>Dikarya</taxon>
        <taxon>Ascomycota</taxon>
        <taxon>Pezizomycotina</taxon>
        <taxon>Sordariomycetes</taxon>
        <taxon>Hypocreomycetidae</taxon>
        <taxon>Hypocreales</taxon>
        <taxon>Clavicipitaceae</taxon>
        <taxon>Conoideocrella</taxon>
    </lineage>
</organism>
<evidence type="ECO:0000256" key="1">
    <source>
        <dbReference type="ARBA" id="ARBA00006336"/>
    </source>
</evidence>
<dbReference type="InterPro" id="IPR050993">
    <property type="entry name" value="Isochorismatase_domain"/>
</dbReference>
<dbReference type="PANTHER" id="PTHR14119:SF3">
    <property type="entry name" value="ISOCHORISMATASE DOMAIN-CONTAINING PROTEIN 2"/>
    <property type="match status" value="1"/>
</dbReference>
<name>A0AAJ0CG74_9HYPO</name>
<dbReference type="Gene3D" id="3.40.50.850">
    <property type="entry name" value="Isochorismatase-like"/>
    <property type="match status" value="1"/>
</dbReference>